<sequence>MRYVHSAVHASAPSYVKHPKLPFATGTYQPLIANNKTFSPADFKARHRAALYTYKASPCATPVRKRIYTPTVSVSSPQVSEDASAIKQLQNNQPPIVEKQFKK</sequence>
<organism evidence="1 2">
    <name type="scientific">Bifidobacterium dentium</name>
    <dbReference type="NCBI Taxonomy" id="1689"/>
    <lineage>
        <taxon>Bacteria</taxon>
        <taxon>Bacillati</taxon>
        <taxon>Actinomycetota</taxon>
        <taxon>Actinomycetes</taxon>
        <taxon>Bifidobacteriales</taxon>
        <taxon>Bifidobacteriaceae</taxon>
        <taxon>Bifidobacterium</taxon>
    </lineage>
</organism>
<dbReference type="EMBL" id="WDPD01000019">
    <property type="protein sequence ID" value="KAB7458805.1"/>
    <property type="molecule type" value="Genomic_DNA"/>
</dbReference>
<dbReference type="RefSeq" id="WP_152029492.1">
    <property type="nucleotide sequence ID" value="NZ_WDPD01000019.1"/>
</dbReference>
<gene>
    <name evidence="1" type="ORF">GBB04_10760</name>
</gene>
<reference evidence="1 2" key="1">
    <citation type="journal article" date="2019" name="Nat. Med.">
        <title>A library of human gut bacterial isolates paired with longitudinal multiomics data enables mechanistic microbiome research.</title>
        <authorList>
            <person name="Poyet M."/>
            <person name="Groussin M."/>
            <person name="Gibbons S.M."/>
            <person name="Avila-Pacheco J."/>
            <person name="Jiang X."/>
            <person name="Kearney S.M."/>
            <person name="Perrotta A.R."/>
            <person name="Berdy B."/>
            <person name="Zhao S."/>
            <person name="Lieberman T.D."/>
            <person name="Swanson P.K."/>
            <person name="Smith M."/>
            <person name="Roesemann S."/>
            <person name="Alexander J.E."/>
            <person name="Rich S.A."/>
            <person name="Livny J."/>
            <person name="Vlamakis H."/>
            <person name="Clish C."/>
            <person name="Bullock K."/>
            <person name="Deik A."/>
            <person name="Scott J."/>
            <person name="Pierce K.A."/>
            <person name="Xavier R.J."/>
            <person name="Alm E.J."/>
        </authorList>
    </citation>
    <scope>NUCLEOTIDE SEQUENCE [LARGE SCALE GENOMIC DNA]</scope>
    <source>
        <strain evidence="1 2">BIOML-A2</strain>
    </source>
</reference>
<name>A0A7J5TF02_9BIFI</name>
<protein>
    <submittedName>
        <fullName evidence="1">Uncharacterized protein</fullName>
    </submittedName>
</protein>
<accession>A0A7J5TF02</accession>
<comment type="caution">
    <text evidence="1">The sequence shown here is derived from an EMBL/GenBank/DDBJ whole genome shotgun (WGS) entry which is preliminary data.</text>
</comment>
<dbReference type="Proteomes" id="UP000429211">
    <property type="component" value="Unassembled WGS sequence"/>
</dbReference>
<evidence type="ECO:0000313" key="1">
    <source>
        <dbReference type="EMBL" id="KAB7458805.1"/>
    </source>
</evidence>
<dbReference type="AlphaFoldDB" id="A0A7J5TF02"/>
<evidence type="ECO:0000313" key="2">
    <source>
        <dbReference type="Proteomes" id="UP000429211"/>
    </source>
</evidence>
<proteinExistence type="predicted"/>